<evidence type="ECO:0000256" key="2">
    <source>
        <dbReference type="ARBA" id="ARBA00023002"/>
    </source>
</evidence>
<evidence type="ECO:0000313" key="4">
    <source>
        <dbReference type="EMBL" id="QNG50435.1"/>
    </source>
</evidence>
<dbReference type="GO" id="GO:0016616">
    <property type="term" value="F:oxidoreductase activity, acting on the CH-OH group of donors, NAD or NADP as acceptor"/>
    <property type="evidence" value="ECO:0007669"/>
    <property type="project" value="TreeGrafter"/>
</dbReference>
<dbReference type="InterPro" id="IPR002347">
    <property type="entry name" value="SDR_fam"/>
</dbReference>
<dbReference type="SUPFAM" id="SSF51735">
    <property type="entry name" value="NAD(P)-binding Rossmann-fold domains"/>
    <property type="match status" value="1"/>
</dbReference>
<reference evidence="4 5" key="1">
    <citation type="submission" date="2020-08" db="EMBL/GenBank/DDBJ databases">
        <authorList>
            <person name="Mo P."/>
        </authorList>
    </citation>
    <scope>NUCLEOTIDE SEQUENCE [LARGE SCALE GENOMIC DNA]</scope>
    <source>
        <strain evidence="4 5">CGMCC 4.1532</strain>
    </source>
</reference>
<dbReference type="Gene3D" id="3.40.50.720">
    <property type="entry name" value="NAD(P)-binding Rossmann-like Domain"/>
    <property type="match status" value="1"/>
</dbReference>
<organism evidence="4 5">
    <name type="scientific">Pseudonocardia petroleophila</name>
    <dbReference type="NCBI Taxonomy" id="37331"/>
    <lineage>
        <taxon>Bacteria</taxon>
        <taxon>Bacillati</taxon>
        <taxon>Actinomycetota</taxon>
        <taxon>Actinomycetes</taxon>
        <taxon>Pseudonocardiales</taxon>
        <taxon>Pseudonocardiaceae</taxon>
        <taxon>Pseudonocardia</taxon>
    </lineage>
</organism>
<dbReference type="Proteomes" id="UP000515728">
    <property type="component" value="Chromosome"/>
</dbReference>
<dbReference type="InterPro" id="IPR057326">
    <property type="entry name" value="KR_dom"/>
</dbReference>
<comment type="similarity">
    <text evidence="1">Belongs to the short-chain dehydrogenases/reductases (SDR) family.</text>
</comment>
<dbReference type="EMBL" id="CP060131">
    <property type="protein sequence ID" value="QNG50435.1"/>
    <property type="molecule type" value="Genomic_DNA"/>
</dbReference>
<dbReference type="PROSITE" id="PS00061">
    <property type="entry name" value="ADH_SHORT"/>
    <property type="match status" value="1"/>
</dbReference>
<feature type="domain" description="Ketoreductase" evidence="3">
    <location>
        <begin position="8"/>
        <end position="220"/>
    </location>
</feature>
<dbReference type="FunFam" id="3.40.50.720:FF:000084">
    <property type="entry name" value="Short-chain dehydrogenase reductase"/>
    <property type="match status" value="1"/>
</dbReference>
<evidence type="ECO:0000313" key="5">
    <source>
        <dbReference type="Proteomes" id="UP000515728"/>
    </source>
</evidence>
<dbReference type="CDD" id="cd05233">
    <property type="entry name" value="SDR_c"/>
    <property type="match status" value="1"/>
</dbReference>
<protein>
    <submittedName>
        <fullName evidence="4">SDR family oxidoreductase</fullName>
    </submittedName>
</protein>
<dbReference type="PANTHER" id="PTHR42760">
    <property type="entry name" value="SHORT-CHAIN DEHYDROGENASES/REDUCTASES FAMILY MEMBER"/>
    <property type="match status" value="1"/>
</dbReference>
<evidence type="ECO:0000259" key="3">
    <source>
        <dbReference type="SMART" id="SM00822"/>
    </source>
</evidence>
<dbReference type="KEGG" id="ppel:H6H00_19615"/>
<dbReference type="PRINTS" id="PR00081">
    <property type="entry name" value="GDHRDH"/>
</dbReference>
<keyword evidence="2" id="KW-0560">Oxidoreductase</keyword>
<accession>A0A7G7MCC4</accession>
<proteinExistence type="inferred from homology"/>
<keyword evidence="5" id="KW-1185">Reference proteome</keyword>
<dbReference type="InterPro" id="IPR036291">
    <property type="entry name" value="NAD(P)-bd_dom_sf"/>
</dbReference>
<dbReference type="PANTHER" id="PTHR42760:SF40">
    <property type="entry name" value="3-OXOACYL-[ACYL-CARRIER-PROTEIN] REDUCTASE, CHLOROPLASTIC"/>
    <property type="match status" value="1"/>
</dbReference>
<dbReference type="PRINTS" id="PR00080">
    <property type="entry name" value="SDRFAMILY"/>
</dbReference>
<dbReference type="RefSeq" id="WP_185717197.1">
    <property type="nucleotide sequence ID" value="NZ_BAAAWI010000001.1"/>
</dbReference>
<evidence type="ECO:0000256" key="1">
    <source>
        <dbReference type="ARBA" id="ARBA00006484"/>
    </source>
</evidence>
<gene>
    <name evidence="4" type="ORF">H6H00_19615</name>
</gene>
<sequence>MAIDLTGLTAVVTGGNNGIGRAMAVGLARAGANVAVWARNAERSADAVAEIAGHGVKAIAVACDVADETAVAAAMDRTVDELGPLGCFVANAGIAEAAPITEMTLETWHRVLRTNLDGTFLCTREAARRFVDQGTGGSMIVVSSTISRYGGAGQAAYAASKTGIVGLGRTLAVELARHRVRCNILIPGWTRTGMNTDLQADERFMKATTGRTPARRWADPEEFHEIATFLADPTMTFHTGNEIVVDGGYTIF</sequence>
<dbReference type="GO" id="GO:0030497">
    <property type="term" value="P:fatty acid elongation"/>
    <property type="evidence" value="ECO:0007669"/>
    <property type="project" value="TreeGrafter"/>
</dbReference>
<dbReference type="SMART" id="SM00822">
    <property type="entry name" value="PKS_KR"/>
    <property type="match status" value="1"/>
</dbReference>
<dbReference type="Pfam" id="PF13561">
    <property type="entry name" value="adh_short_C2"/>
    <property type="match status" value="1"/>
</dbReference>
<dbReference type="InterPro" id="IPR020904">
    <property type="entry name" value="Sc_DH/Rdtase_CS"/>
</dbReference>
<name>A0A7G7MCC4_9PSEU</name>
<dbReference type="AlphaFoldDB" id="A0A7G7MCC4"/>